<dbReference type="Pfam" id="PF00563">
    <property type="entry name" value="EAL"/>
    <property type="match status" value="1"/>
</dbReference>
<dbReference type="AlphaFoldDB" id="A0A0J1B8X4"/>
<dbReference type="SUPFAM" id="SSF49879">
    <property type="entry name" value="SMAD/FHA domain"/>
    <property type="match status" value="1"/>
</dbReference>
<dbReference type="PROSITE" id="PS50006">
    <property type="entry name" value="FHA_DOMAIN"/>
    <property type="match status" value="1"/>
</dbReference>
<evidence type="ECO:0000259" key="2">
    <source>
        <dbReference type="PROSITE" id="PS50883"/>
    </source>
</evidence>
<dbReference type="Gene3D" id="3.20.20.450">
    <property type="entry name" value="EAL domain"/>
    <property type="match status" value="1"/>
</dbReference>
<evidence type="ECO:0000259" key="1">
    <source>
        <dbReference type="PROSITE" id="PS50006"/>
    </source>
</evidence>
<dbReference type="InterPro" id="IPR035919">
    <property type="entry name" value="EAL_sf"/>
</dbReference>
<dbReference type="Proteomes" id="UP000036367">
    <property type="component" value="Unassembled WGS sequence"/>
</dbReference>
<reference evidence="3" key="1">
    <citation type="submission" date="2015-05" db="EMBL/GenBank/DDBJ databases">
        <title>Permanent draft genome of Rhodopirellula islandicus K833.</title>
        <authorList>
            <person name="Kizina J."/>
            <person name="Richter M."/>
            <person name="Glockner F.O."/>
            <person name="Harder J."/>
        </authorList>
    </citation>
    <scope>NUCLEOTIDE SEQUENCE [LARGE SCALE GENOMIC DNA]</scope>
    <source>
        <strain evidence="3">K833</strain>
    </source>
</reference>
<feature type="domain" description="EAL" evidence="2">
    <location>
        <begin position="135"/>
        <end position="371"/>
    </location>
</feature>
<dbReference type="SUPFAM" id="SSF141868">
    <property type="entry name" value="EAL domain-like"/>
    <property type="match status" value="1"/>
</dbReference>
<dbReference type="SMART" id="SM00240">
    <property type="entry name" value="FHA"/>
    <property type="match status" value="1"/>
</dbReference>
<dbReference type="Pfam" id="PF00498">
    <property type="entry name" value="FHA"/>
    <property type="match status" value="1"/>
</dbReference>
<proteinExistence type="predicted"/>
<accession>A0A0J1B8X4</accession>
<dbReference type="InterPro" id="IPR001633">
    <property type="entry name" value="EAL_dom"/>
</dbReference>
<evidence type="ECO:0000313" key="3">
    <source>
        <dbReference type="EMBL" id="KLU03172.1"/>
    </source>
</evidence>
<comment type="caution">
    <text evidence="3">The sequence shown here is derived from an EMBL/GenBank/DDBJ whole genome shotgun (WGS) entry which is preliminary data.</text>
</comment>
<gene>
    <name evidence="3" type="ORF">RISK_004801</name>
</gene>
<dbReference type="PROSITE" id="PS50883">
    <property type="entry name" value="EAL"/>
    <property type="match status" value="1"/>
</dbReference>
<dbReference type="RefSeq" id="WP_047815982.1">
    <property type="nucleotide sequence ID" value="NZ_LECT01000040.1"/>
</dbReference>
<dbReference type="InterPro" id="IPR008984">
    <property type="entry name" value="SMAD_FHA_dom_sf"/>
</dbReference>
<dbReference type="PATRIC" id="fig|595434.4.peg.4560"/>
<dbReference type="EMBL" id="LECT01000040">
    <property type="protein sequence ID" value="KLU03172.1"/>
    <property type="molecule type" value="Genomic_DNA"/>
</dbReference>
<name>A0A0J1B8X4_RHOIS</name>
<dbReference type="SMART" id="SM00052">
    <property type="entry name" value="EAL"/>
    <property type="match status" value="1"/>
</dbReference>
<sequence length="371" mass="41162">MASVDSLPIDRLRRSTAVYEDVWFLSGPTSPGDTLQHTPIDQEPFIVGRKSGVAMKLQFRTVSGNHAELKLVDGKLIVRDLESTNGTYLNGKRVTEPVVVGDEDLIHFAEAPFRVRRQSPTGVTAGTISENVCDQALALVQFDRLMSQRLVRPHFQPIVTVIGARMIGFEILGRGSVFGLESVGAMFQAAEQLNLEVELSRLLRWEGLRVGRELPDSPTLFVNTHPKEMEDGQSLIDSLSKVRTMASNTKIVLEIHESAVTNPEQMRRLHSTLKELDIQLAYDDFGAGQARLAELVEARPDYVKFDIGLIRGLSVVDSNRMRMLRSLVNMVQDLDISALAEGIETIEEVEACQEVGFDLAQGFYYGRPAPA</sequence>
<dbReference type="CDD" id="cd00060">
    <property type="entry name" value="FHA"/>
    <property type="match status" value="1"/>
</dbReference>
<organism evidence="3 4">
    <name type="scientific">Rhodopirellula islandica</name>
    <dbReference type="NCBI Taxonomy" id="595434"/>
    <lineage>
        <taxon>Bacteria</taxon>
        <taxon>Pseudomonadati</taxon>
        <taxon>Planctomycetota</taxon>
        <taxon>Planctomycetia</taxon>
        <taxon>Pirellulales</taxon>
        <taxon>Pirellulaceae</taxon>
        <taxon>Rhodopirellula</taxon>
    </lineage>
</organism>
<feature type="domain" description="FHA" evidence="1">
    <location>
        <begin position="45"/>
        <end position="94"/>
    </location>
</feature>
<dbReference type="OrthoDB" id="9813903at2"/>
<dbReference type="PANTHER" id="PTHR33121">
    <property type="entry name" value="CYCLIC DI-GMP PHOSPHODIESTERASE PDEF"/>
    <property type="match status" value="1"/>
</dbReference>
<evidence type="ECO:0000313" key="4">
    <source>
        <dbReference type="Proteomes" id="UP000036367"/>
    </source>
</evidence>
<dbReference type="InterPro" id="IPR050706">
    <property type="entry name" value="Cyclic-di-GMP_PDE-like"/>
</dbReference>
<protein>
    <submittedName>
        <fullName evidence="3">Diguanylate phosphodiesterase</fullName>
    </submittedName>
</protein>
<dbReference type="STRING" id="595434.RISK_004801"/>
<dbReference type="CDD" id="cd01948">
    <property type="entry name" value="EAL"/>
    <property type="match status" value="1"/>
</dbReference>
<dbReference type="Gene3D" id="2.60.200.20">
    <property type="match status" value="1"/>
</dbReference>
<dbReference type="PANTHER" id="PTHR33121:SF76">
    <property type="entry name" value="SIGNALING PROTEIN"/>
    <property type="match status" value="1"/>
</dbReference>
<keyword evidence="4" id="KW-1185">Reference proteome</keyword>
<dbReference type="InterPro" id="IPR000253">
    <property type="entry name" value="FHA_dom"/>
</dbReference>
<dbReference type="GO" id="GO:0071111">
    <property type="term" value="F:cyclic-guanylate-specific phosphodiesterase activity"/>
    <property type="evidence" value="ECO:0007669"/>
    <property type="project" value="InterPro"/>
</dbReference>